<evidence type="ECO:0000259" key="3">
    <source>
        <dbReference type="SMART" id="SM00062"/>
    </source>
</evidence>
<keyword evidence="5" id="KW-1185">Reference proteome</keyword>
<dbReference type="InterPro" id="IPR001638">
    <property type="entry name" value="Solute-binding_3/MltF_N"/>
</dbReference>
<feature type="domain" description="Solute-binding protein family 3/N-terminal" evidence="3">
    <location>
        <begin position="22"/>
        <end position="248"/>
    </location>
</feature>
<dbReference type="SUPFAM" id="SSF53850">
    <property type="entry name" value="Periplasmic binding protein-like II"/>
    <property type="match status" value="1"/>
</dbReference>
<protein>
    <submittedName>
        <fullName evidence="4">Transporter substrate-binding domain-containing protein</fullName>
    </submittedName>
</protein>
<reference evidence="4 5" key="1">
    <citation type="submission" date="2023-06" db="EMBL/GenBank/DDBJ databases">
        <title>Pelomonas sp. APW6 16S ribosomal RNA gene genome sequencing and assembly.</title>
        <authorList>
            <person name="Woo H."/>
        </authorList>
    </citation>
    <scope>NUCLEOTIDE SEQUENCE [LARGE SCALE GENOMIC DNA]</scope>
    <source>
        <strain evidence="4 5">APW6</strain>
    </source>
</reference>
<evidence type="ECO:0000313" key="4">
    <source>
        <dbReference type="EMBL" id="MDL5030591.1"/>
    </source>
</evidence>
<dbReference type="PANTHER" id="PTHR35936">
    <property type="entry name" value="MEMBRANE-BOUND LYTIC MUREIN TRANSGLYCOSYLASE F"/>
    <property type="match status" value="1"/>
</dbReference>
<dbReference type="Gene3D" id="3.40.190.10">
    <property type="entry name" value="Periplasmic binding protein-like II"/>
    <property type="match status" value="2"/>
</dbReference>
<evidence type="ECO:0000256" key="1">
    <source>
        <dbReference type="ARBA" id="ARBA00022729"/>
    </source>
</evidence>
<evidence type="ECO:0000313" key="5">
    <source>
        <dbReference type="Proteomes" id="UP001238603"/>
    </source>
</evidence>
<keyword evidence="1 2" id="KW-0732">Signal</keyword>
<comment type="caution">
    <text evidence="4">The sequence shown here is derived from an EMBL/GenBank/DDBJ whole genome shotgun (WGS) entry which is preliminary data.</text>
</comment>
<dbReference type="SMART" id="SM00062">
    <property type="entry name" value="PBPb"/>
    <property type="match status" value="1"/>
</dbReference>
<organism evidence="4 5">
    <name type="scientific">Roseateles subflavus</name>
    <dbReference type="NCBI Taxonomy" id="3053353"/>
    <lineage>
        <taxon>Bacteria</taxon>
        <taxon>Pseudomonadati</taxon>
        <taxon>Pseudomonadota</taxon>
        <taxon>Betaproteobacteria</taxon>
        <taxon>Burkholderiales</taxon>
        <taxon>Sphaerotilaceae</taxon>
        <taxon>Roseateles</taxon>
    </lineage>
</organism>
<feature type="chain" id="PRO_5046469754" evidence="2">
    <location>
        <begin position="20"/>
        <end position="252"/>
    </location>
</feature>
<dbReference type="Proteomes" id="UP001238603">
    <property type="component" value="Unassembled WGS sequence"/>
</dbReference>
<dbReference type="RefSeq" id="WP_285980724.1">
    <property type="nucleotide sequence ID" value="NZ_JASVDS010000001.1"/>
</dbReference>
<sequence>MALPLLAVLLVGACAGAGAATPIRMFYTQDRPPYTYREQGEPAGPMVAVLQAVCAELKWRCEVRFLPWRQALARAEQGEADGLFTVADIAERRRFFHVTRPVLMARYALFARSGQAFVYKGPRSLVGHTVAAYGPSGTAQLLQELTQGLDVDVRVEPDNLTVLRRLGQGAYGPDGLALVNESTALTLLQNETLAPLQSAGVVRQLSYHFGLSRQRLKPAEHQAFDRVLAQLCRSGATADLLLPYGLPVAPCR</sequence>
<gene>
    <name evidence="4" type="ORF">QRD43_01620</name>
</gene>
<dbReference type="Pfam" id="PF00497">
    <property type="entry name" value="SBP_bac_3"/>
    <property type="match status" value="1"/>
</dbReference>
<name>A0ABT7LCJ9_9BURK</name>
<feature type="signal peptide" evidence="2">
    <location>
        <begin position="1"/>
        <end position="19"/>
    </location>
</feature>
<accession>A0ABT7LCJ9</accession>
<dbReference type="EMBL" id="JASVDS010000001">
    <property type="protein sequence ID" value="MDL5030591.1"/>
    <property type="molecule type" value="Genomic_DNA"/>
</dbReference>
<dbReference type="PANTHER" id="PTHR35936:SF25">
    <property type="entry name" value="ABC TRANSPORTER SUBSTRATE-BINDING PROTEIN"/>
    <property type="match status" value="1"/>
</dbReference>
<proteinExistence type="predicted"/>
<evidence type="ECO:0000256" key="2">
    <source>
        <dbReference type="SAM" id="SignalP"/>
    </source>
</evidence>